<dbReference type="AlphaFoldDB" id="A0AAD7JHL5"/>
<comment type="caution">
    <text evidence="18">The sequence shown here is derived from an EMBL/GenBank/DDBJ whole genome shotgun (WGS) entry which is preliminary data.</text>
</comment>
<dbReference type="Gene3D" id="3.20.20.370">
    <property type="entry name" value="Glycoside hydrolase/deacetylase"/>
    <property type="match status" value="1"/>
</dbReference>
<proteinExistence type="predicted"/>
<keyword evidence="11" id="KW-0449">Lipoprotein</keyword>
<keyword evidence="4" id="KW-0336">GPI-anchor</keyword>
<comment type="cofactor">
    <cofactor evidence="1">
        <name>Co(2+)</name>
        <dbReference type="ChEBI" id="CHEBI:48828"/>
    </cofactor>
</comment>
<keyword evidence="5" id="KW-0479">Metal-binding</keyword>
<keyword evidence="9" id="KW-0119">Carbohydrate metabolism</keyword>
<evidence type="ECO:0000256" key="1">
    <source>
        <dbReference type="ARBA" id="ARBA00001941"/>
    </source>
</evidence>
<dbReference type="EMBL" id="JARJLG010000040">
    <property type="protein sequence ID" value="KAJ7763555.1"/>
    <property type="molecule type" value="Genomic_DNA"/>
</dbReference>
<dbReference type="PANTHER" id="PTHR10587">
    <property type="entry name" value="GLYCOSYL TRANSFERASE-RELATED"/>
    <property type="match status" value="1"/>
</dbReference>
<dbReference type="GO" id="GO:0004099">
    <property type="term" value="F:chitin deacetylase activity"/>
    <property type="evidence" value="ECO:0007669"/>
    <property type="project" value="UniProtKB-EC"/>
</dbReference>
<evidence type="ECO:0000256" key="5">
    <source>
        <dbReference type="ARBA" id="ARBA00022723"/>
    </source>
</evidence>
<keyword evidence="7" id="KW-0146">Chitin degradation</keyword>
<evidence type="ECO:0000256" key="7">
    <source>
        <dbReference type="ARBA" id="ARBA00023024"/>
    </source>
</evidence>
<name>A0AAD7JHL5_9AGAR</name>
<evidence type="ECO:0000256" key="12">
    <source>
        <dbReference type="ARBA" id="ARBA00023316"/>
    </source>
</evidence>
<evidence type="ECO:0000256" key="14">
    <source>
        <dbReference type="ARBA" id="ARBA00024056"/>
    </source>
</evidence>
<evidence type="ECO:0000256" key="9">
    <source>
        <dbReference type="ARBA" id="ARBA00023277"/>
    </source>
</evidence>
<feature type="domain" description="NodB homology" evidence="17">
    <location>
        <begin position="124"/>
        <end position="214"/>
    </location>
</feature>
<dbReference type="GO" id="GO:0005886">
    <property type="term" value="C:plasma membrane"/>
    <property type="evidence" value="ECO:0007669"/>
    <property type="project" value="UniProtKB-SubCell"/>
</dbReference>
<dbReference type="GO" id="GO:0000272">
    <property type="term" value="P:polysaccharide catabolic process"/>
    <property type="evidence" value="ECO:0007669"/>
    <property type="project" value="UniProtKB-KW"/>
</dbReference>
<dbReference type="PANTHER" id="PTHR10587:SF133">
    <property type="entry name" value="CHITIN DEACETYLASE 1-RELATED"/>
    <property type="match status" value="1"/>
</dbReference>
<keyword evidence="12" id="KW-0961">Cell wall biogenesis/degradation</keyword>
<evidence type="ECO:0000256" key="13">
    <source>
        <dbReference type="ARBA" id="ARBA00023326"/>
    </source>
</evidence>
<reference evidence="18" key="1">
    <citation type="submission" date="2023-03" db="EMBL/GenBank/DDBJ databases">
        <title>Massive genome expansion in bonnet fungi (Mycena s.s.) driven by repeated elements and novel gene families across ecological guilds.</title>
        <authorList>
            <consortium name="Lawrence Berkeley National Laboratory"/>
            <person name="Harder C.B."/>
            <person name="Miyauchi S."/>
            <person name="Viragh M."/>
            <person name="Kuo A."/>
            <person name="Thoen E."/>
            <person name="Andreopoulos B."/>
            <person name="Lu D."/>
            <person name="Skrede I."/>
            <person name="Drula E."/>
            <person name="Henrissat B."/>
            <person name="Morin E."/>
            <person name="Kohler A."/>
            <person name="Barry K."/>
            <person name="LaButti K."/>
            <person name="Morin E."/>
            <person name="Salamov A."/>
            <person name="Lipzen A."/>
            <person name="Mereny Z."/>
            <person name="Hegedus B."/>
            <person name="Baldrian P."/>
            <person name="Stursova M."/>
            <person name="Weitz H."/>
            <person name="Taylor A."/>
            <person name="Grigoriev I.V."/>
            <person name="Nagy L.G."/>
            <person name="Martin F."/>
            <person name="Kauserud H."/>
        </authorList>
    </citation>
    <scope>NUCLEOTIDE SEQUENCE</scope>
    <source>
        <strain evidence="18">CBHHK188m</strain>
    </source>
</reference>
<dbReference type="Proteomes" id="UP001215280">
    <property type="component" value="Unassembled WGS sequence"/>
</dbReference>
<keyword evidence="3" id="KW-1003">Cell membrane</keyword>
<gene>
    <name evidence="18" type="ORF">DFH07DRAFT_867337</name>
</gene>
<dbReference type="GO" id="GO:0009272">
    <property type="term" value="P:fungal-type cell wall biogenesis"/>
    <property type="evidence" value="ECO:0007669"/>
    <property type="project" value="UniProtKB-ARBA"/>
</dbReference>
<evidence type="ECO:0000256" key="8">
    <source>
        <dbReference type="ARBA" id="ARBA00023136"/>
    </source>
</evidence>
<evidence type="ECO:0000313" key="18">
    <source>
        <dbReference type="EMBL" id="KAJ7763555.1"/>
    </source>
</evidence>
<feature type="compositionally biased region" description="Low complexity" evidence="16">
    <location>
        <begin position="304"/>
        <end position="329"/>
    </location>
</feature>
<evidence type="ECO:0000259" key="17">
    <source>
        <dbReference type="PROSITE" id="PS51677"/>
    </source>
</evidence>
<keyword evidence="6" id="KW-0378">Hydrolase</keyword>
<keyword evidence="10" id="KW-0170">Cobalt</keyword>
<keyword evidence="13" id="KW-0624">Polysaccharide degradation</keyword>
<evidence type="ECO:0000256" key="11">
    <source>
        <dbReference type="ARBA" id="ARBA00023288"/>
    </source>
</evidence>
<evidence type="ECO:0000256" key="3">
    <source>
        <dbReference type="ARBA" id="ARBA00022475"/>
    </source>
</evidence>
<evidence type="ECO:0000256" key="4">
    <source>
        <dbReference type="ARBA" id="ARBA00022622"/>
    </source>
</evidence>
<dbReference type="PROSITE" id="PS51677">
    <property type="entry name" value="NODB"/>
    <property type="match status" value="1"/>
</dbReference>
<keyword evidence="4" id="KW-0325">Glycoprotein</keyword>
<keyword evidence="19" id="KW-1185">Reference proteome</keyword>
<dbReference type="SUPFAM" id="SSF88713">
    <property type="entry name" value="Glycoside hydrolase/deacetylase"/>
    <property type="match status" value="1"/>
</dbReference>
<evidence type="ECO:0000256" key="10">
    <source>
        <dbReference type="ARBA" id="ARBA00023285"/>
    </source>
</evidence>
<evidence type="ECO:0000256" key="6">
    <source>
        <dbReference type="ARBA" id="ARBA00022801"/>
    </source>
</evidence>
<protein>
    <recommendedName>
        <fullName evidence="14">chitin deacetylase</fullName>
        <ecNumber evidence="14">3.5.1.41</ecNumber>
    </recommendedName>
</protein>
<evidence type="ECO:0000256" key="2">
    <source>
        <dbReference type="ARBA" id="ARBA00004609"/>
    </source>
</evidence>
<dbReference type="InterPro" id="IPR011330">
    <property type="entry name" value="Glyco_hydro/deAcase_b/a-brl"/>
</dbReference>
<dbReference type="GO" id="GO:0046872">
    <property type="term" value="F:metal ion binding"/>
    <property type="evidence" value="ECO:0007669"/>
    <property type="project" value="UniProtKB-KW"/>
</dbReference>
<sequence>MKPQALTTTLFWQSSAAAAKTPTVVAGVTIPPLASITFGIPTDAATATSTAGATPAFSGAPVLPSPAWVFSNTSNDWPTMDIVADPSAIISLSQLNQLNNLSSFSFCPTADASNRGWWTCGDKMTWGVSFDDGPSPYSNNLLSYLVEKNLSATFFIVGSHMIEYPQTLISEYMAGNEISIHTWKHLMALTNAEIVAELGWTYKAIQSVSGVTPMMMQLRTVTSVAGGTITGEASYAEFQSILGNAIEMDTRFIVLQHDLYEITVDMAMGYTLNTPIGKCSDILTLNLYVKSNTNTSFLFPSPPTTSNSTSSASSSAKVQGSTSSSGSSGALANVTSIALVGGAVLGSWLLL</sequence>
<keyword evidence="8" id="KW-0472">Membrane</keyword>
<comment type="subcellular location">
    <subcellularLocation>
        <location evidence="2">Cell membrane</location>
        <topology evidence="2">Lipid-anchor</topology>
        <topology evidence="2">GPI-anchor</topology>
    </subcellularLocation>
</comment>
<dbReference type="GO" id="GO:0006032">
    <property type="term" value="P:chitin catabolic process"/>
    <property type="evidence" value="ECO:0007669"/>
    <property type="project" value="UniProtKB-KW"/>
</dbReference>
<dbReference type="InterPro" id="IPR002509">
    <property type="entry name" value="NODB_dom"/>
</dbReference>
<dbReference type="GO" id="GO:0098552">
    <property type="term" value="C:side of membrane"/>
    <property type="evidence" value="ECO:0007669"/>
    <property type="project" value="UniProtKB-KW"/>
</dbReference>
<dbReference type="InterPro" id="IPR050248">
    <property type="entry name" value="Polysacc_deacetylase_ArnD"/>
</dbReference>
<evidence type="ECO:0000256" key="16">
    <source>
        <dbReference type="SAM" id="MobiDB-lite"/>
    </source>
</evidence>
<dbReference type="EC" id="3.5.1.41" evidence="14"/>
<dbReference type="GO" id="GO:0071555">
    <property type="term" value="P:cell wall organization"/>
    <property type="evidence" value="ECO:0007669"/>
    <property type="project" value="UniProtKB-KW"/>
</dbReference>
<dbReference type="Pfam" id="PF01522">
    <property type="entry name" value="Polysacc_deac_1"/>
    <property type="match status" value="1"/>
</dbReference>
<accession>A0AAD7JHL5</accession>
<evidence type="ECO:0000313" key="19">
    <source>
        <dbReference type="Proteomes" id="UP001215280"/>
    </source>
</evidence>
<evidence type="ECO:0000256" key="15">
    <source>
        <dbReference type="ARBA" id="ARBA00048494"/>
    </source>
</evidence>
<organism evidence="18 19">
    <name type="scientific">Mycena maculata</name>
    <dbReference type="NCBI Taxonomy" id="230809"/>
    <lineage>
        <taxon>Eukaryota</taxon>
        <taxon>Fungi</taxon>
        <taxon>Dikarya</taxon>
        <taxon>Basidiomycota</taxon>
        <taxon>Agaricomycotina</taxon>
        <taxon>Agaricomycetes</taxon>
        <taxon>Agaricomycetidae</taxon>
        <taxon>Agaricales</taxon>
        <taxon>Marasmiineae</taxon>
        <taxon>Mycenaceae</taxon>
        <taxon>Mycena</taxon>
    </lineage>
</organism>
<comment type="catalytic activity">
    <reaction evidence="15">
        <text>[(1-&gt;4)-N-acetyl-beta-D-glucosaminyl](n) + n H2O = chitosan + n acetate</text>
        <dbReference type="Rhea" id="RHEA:10464"/>
        <dbReference type="Rhea" id="RHEA-COMP:9593"/>
        <dbReference type="Rhea" id="RHEA-COMP:9597"/>
        <dbReference type="ChEBI" id="CHEBI:15377"/>
        <dbReference type="ChEBI" id="CHEBI:17029"/>
        <dbReference type="ChEBI" id="CHEBI:30089"/>
        <dbReference type="ChEBI" id="CHEBI:57704"/>
        <dbReference type="EC" id="3.5.1.41"/>
    </reaction>
    <physiologicalReaction direction="left-to-right" evidence="15">
        <dbReference type="Rhea" id="RHEA:10465"/>
    </physiologicalReaction>
</comment>
<feature type="region of interest" description="Disordered" evidence="16">
    <location>
        <begin position="299"/>
        <end position="329"/>
    </location>
</feature>